<dbReference type="GO" id="GO:0009073">
    <property type="term" value="P:aromatic amino acid family biosynthetic process"/>
    <property type="evidence" value="ECO:0007669"/>
    <property type="project" value="UniProtKB-KW"/>
</dbReference>
<organism evidence="21 22">
    <name type="scientific">Geobacter hydrogenophilus</name>
    <dbReference type="NCBI Taxonomy" id="40983"/>
    <lineage>
        <taxon>Bacteria</taxon>
        <taxon>Pseudomonadati</taxon>
        <taxon>Thermodesulfobacteriota</taxon>
        <taxon>Desulfuromonadia</taxon>
        <taxon>Geobacterales</taxon>
        <taxon>Geobacteraceae</taxon>
        <taxon>Geobacter</taxon>
    </lineage>
</organism>
<accession>A0A9W6FYB7</accession>
<keyword evidence="15 18" id="KW-0057">Aromatic amino acid biosynthesis</keyword>
<keyword evidence="17 18" id="KW-0170">Cobalt</keyword>
<dbReference type="CDD" id="cd08195">
    <property type="entry name" value="DHQS"/>
    <property type="match status" value="1"/>
</dbReference>
<dbReference type="FunFam" id="3.40.50.1970:FF:000001">
    <property type="entry name" value="3-dehydroquinate synthase"/>
    <property type="match status" value="1"/>
</dbReference>
<comment type="pathway">
    <text evidence="5 18">Metabolic intermediate biosynthesis; chorismate biosynthesis; chorismate from D-erythrose 4-phosphate and phosphoenolpyruvate: step 2/7.</text>
</comment>
<comment type="cofactor">
    <cofactor evidence="2 18">
        <name>NAD(+)</name>
        <dbReference type="ChEBI" id="CHEBI:57540"/>
    </cofactor>
</comment>
<evidence type="ECO:0000256" key="9">
    <source>
        <dbReference type="ARBA" id="ARBA00022490"/>
    </source>
</evidence>
<evidence type="ECO:0000256" key="10">
    <source>
        <dbReference type="ARBA" id="ARBA00022605"/>
    </source>
</evidence>
<evidence type="ECO:0000256" key="13">
    <source>
        <dbReference type="ARBA" id="ARBA00022833"/>
    </source>
</evidence>
<dbReference type="InterPro" id="IPR030960">
    <property type="entry name" value="DHQS/DOIS_N"/>
</dbReference>
<evidence type="ECO:0000313" key="21">
    <source>
        <dbReference type="EMBL" id="GLI37053.1"/>
    </source>
</evidence>
<keyword evidence="11 18" id="KW-0479">Metal-binding</keyword>
<dbReference type="EMBL" id="BSDS01000001">
    <property type="protein sequence ID" value="GLI37053.1"/>
    <property type="molecule type" value="Genomic_DNA"/>
</dbReference>
<reference evidence="21" key="1">
    <citation type="submission" date="2022-12" db="EMBL/GenBank/DDBJ databases">
        <title>Reference genome sequencing for broad-spectrum identification of bacterial and archaeal isolates by mass spectrometry.</title>
        <authorList>
            <person name="Sekiguchi Y."/>
            <person name="Tourlousse D.M."/>
        </authorList>
    </citation>
    <scope>NUCLEOTIDE SEQUENCE</scope>
    <source>
        <strain evidence="21">H2</strain>
    </source>
</reference>
<dbReference type="Gene3D" id="1.20.1090.10">
    <property type="entry name" value="Dehydroquinate synthase-like - alpha domain"/>
    <property type="match status" value="1"/>
</dbReference>
<feature type="binding site" evidence="18">
    <location>
        <begin position="72"/>
        <end position="77"/>
    </location>
    <ligand>
        <name>NAD(+)</name>
        <dbReference type="ChEBI" id="CHEBI:57540"/>
    </ligand>
</feature>
<keyword evidence="16 18" id="KW-0456">Lyase</keyword>
<keyword evidence="9 18" id="KW-0963">Cytoplasm</keyword>
<evidence type="ECO:0000256" key="5">
    <source>
        <dbReference type="ARBA" id="ARBA00004661"/>
    </source>
</evidence>
<name>A0A9W6FYB7_9BACT</name>
<dbReference type="RefSeq" id="WP_214187146.1">
    <property type="nucleotide sequence ID" value="NZ_BSDS01000001.1"/>
</dbReference>
<evidence type="ECO:0000256" key="16">
    <source>
        <dbReference type="ARBA" id="ARBA00023239"/>
    </source>
</evidence>
<dbReference type="PIRSF" id="PIRSF001455">
    <property type="entry name" value="DHQ_synth"/>
    <property type="match status" value="1"/>
</dbReference>
<evidence type="ECO:0000256" key="17">
    <source>
        <dbReference type="ARBA" id="ARBA00023285"/>
    </source>
</evidence>
<evidence type="ECO:0000256" key="11">
    <source>
        <dbReference type="ARBA" id="ARBA00022723"/>
    </source>
</evidence>
<evidence type="ECO:0000256" key="15">
    <source>
        <dbReference type="ARBA" id="ARBA00023141"/>
    </source>
</evidence>
<gene>
    <name evidence="18 21" type="primary">aroB</name>
    <name evidence="21" type="ORF">GHYDROH2_05540</name>
</gene>
<feature type="binding site" evidence="18">
    <location>
        <position position="152"/>
    </location>
    <ligand>
        <name>NAD(+)</name>
        <dbReference type="ChEBI" id="CHEBI:57540"/>
    </ligand>
</feature>
<evidence type="ECO:0000256" key="6">
    <source>
        <dbReference type="ARBA" id="ARBA00005412"/>
    </source>
</evidence>
<feature type="domain" description="3-dehydroquinate synthase C-terminal" evidence="20">
    <location>
        <begin position="182"/>
        <end position="325"/>
    </location>
</feature>
<keyword evidence="13 18" id="KW-0862">Zinc</keyword>
<dbReference type="InterPro" id="IPR056179">
    <property type="entry name" value="DHQS_C"/>
</dbReference>
<feature type="binding site" evidence="18">
    <location>
        <begin position="170"/>
        <end position="173"/>
    </location>
    <ligand>
        <name>NAD(+)</name>
        <dbReference type="ChEBI" id="CHEBI:57540"/>
    </ligand>
</feature>
<keyword evidence="22" id="KW-1185">Reference proteome</keyword>
<dbReference type="Pfam" id="PF24621">
    <property type="entry name" value="DHQS_C"/>
    <property type="match status" value="1"/>
</dbReference>
<evidence type="ECO:0000256" key="2">
    <source>
        <dbReference type="ARBA" id="ARBA00001911"/>
    </source>
</evidence>
<comment type="similarity">
    <text evidence="6 18">Belongs to the sugar phosphate cyclases superfamily. Dehydroquinate synthase family.</text>
</comment>
<comment type="cofactor">
    <cofactor evidence="18">
        <name>Co(2+)</name>
        <dbReference type="ChEBI" id="CHEBI:48828"/>
    </cofactor>
    <cofactor evidence="18">
        <name>Zn(2+)</name>
        <dbReference type="ChEBI" id="CHEBI:29105"/>
    </cofactor>
    <text evidence="18">Binds 1 divalent metal cation per subunit. Can use either Co(2+) or Zn(2+).</text>
</comment>
<dbReference type="Proteomes" id="UP001144352">
    <property type="component" value="Unassembled WGS sequence"/>
</dbReference>
<evidence type="ECO:0000259" key="20">
    <source>
        <dbReference type="Pfam" id="PF24621"/>
    </source>
</evidence>
<evidence type="ECO:0000256" key="18">
    <source>
        <dbReference type="HAMAP-Rule" id="MF_00110"/>
    </source>
</evidence>
<keyword evidence="10 18" id="KW-0028">Amino-acid biosynthesis</keyword>
<feature type="binding site" evidence="18">
    <location>
        <position position="185"/>
    </location>
    <ligand>
        <name>Zn(2+)</name>
        <dbReference type="ChEBI" id="CHEBI:29105"/>
    </ligand>
</feature>
<keyword evidence="12 18" id="KW-0547">Nucleotide-binding</keyword>
<feature type="binding site" evidence="18">
    <location>
        <begin position="106"/>
        <end position="110"/>
    </location>
    <ligand>
        <name>NAD(+)</name>
        <dbReference type="ChEBI" id="CHEBI:57540"/>
    </ligand>
</feature>
<dbReference type="HAMAP" id="MF_00110">
    <property type="entry name" value="DHQ_synthase"/>
    <property type="match status" value="1"/>
</dbReference>
<dbReference type="InterPro" id="IPR050071">
    <property type="entry name" value="Dehydroquinate_synthase"/>
</dbReference>
<evidence type="ECO:0000259" key="19">
    <source>
        <dbReference type="Pfam" id="PF01761"/>
    </source>
</evidence>
<dbReference type="GO" id="GO:0000166">
    <property type="term" value="F:nucleotide binding"/>
    <property type="evidence" value="ECO:0007669"/>
    <property type="project" value="UniProtKB-KW"/>
</dbReference>
<protein>
    <recommendedName>
        <fullName evidence="8 18">3-dehydroquinate synthase</fullName>
        <shortName evidence="18">DHQS</shortName>
        <ecNumber evidence="7 18">4.2.3.4</ecNumber>
    </recommendedName>
</protein>
<dbReference type="GO" id="GO:0003856">
    <property type="term" value="F:3-dehydroquinate synthase activity"/>
    <property type="evidence" value="ECO:0007669"/>
    <property type="project" value="UniProtKB-UniRule"/>
</dbReference>
<evidence type="ECO:0000256" key="4">
    <source>
        <dbReference type="ARBA" id="ARBA00004496"/>
    </source>
</evidence>
<evidence type="ECO:0000256" key="3">
    <source>
        <dbReference type="ARBA" id="ARBA00003485"/>
    </source>
</evidence>
<feature type="binding site" evidence="18">
    <location>
        <position position="248"/>
    </location>
    <ligand>
        <name>Zn(2+)</name>
        <dbReference type="ChEBI" id="CHEBI:29105"/>
    </ligand>
</feature>
<dbReference type="GO" id="GO:0008652">
    <property type="term" value="P:amino acid biosynthetic process"/>
    <property type="evidence" value="ECO:0007669"/>
    <property type="project" value="UniProtKB-KW"/>
</dbReference>
<feature type="binding site" evidence="18">
    <location>
        <begin position="130"/>
        <end position="131"/>
    </location>
    <ligand>
        <name>NAD(+)</name>
        <dbReference type="ChEBI" id="CHEBI:57540"/>
    </ligand>
</feature>
<evidence type="ECO:0000256" key="7">
    <source>
        <dbReference type="ARBA" id="ARBA00013031"/>
    </source>
</evidence>
<dbReference type="InterPro" id="IPR030963">
    <property type="entry name" value="DHQ_synth_fam"/>
</dbReference>
<dbReference type="GO" id="GO:0005737">
    <property type="term" value="C:cytoplasm"/>
    <property type="evidence" value="ECO:0007669"/>
    <property type="project" value="UniProtKB-SubCell"/>
</dbReference>
<keyword evidence="14 18" id="KW-0520">NAD</keyword>
<evidence type="ECO:0000256" key="12">
    <source>
        <dbReference type="ARBA" id="ARBA00022741"/>
    </source>
</evidence>
<proteinExistence type="inferred from homology"/>
<dbReference type="AlphaFoldDB" id="A0A9W6FYB7"/>
<feature type="binding site" evidence="18">
    <location>
        <position position="143"/>
    </location>
    <ligand>
        <name>NAD(+)</name>
        <dbReference type="ChEBI" id="CHEBI:57540"/>
    </ligand>
</feature>
<dbReference type="SUPFAM" id="SSF56796">
    <property type="entry name" value="Dehydroquinate synthase-like"/>
    <property type="match status" value="1"/>
</dbReference>
<dbReference type="PANTHER" id="PTHR43622">
    <property type="entry name" value="3-DEHYDROQUINATE SYNTHASE"/>
    <property type="match status" value="1"/>
</dbReference>
<dbReference type="PANTHER" id="PTHR43622:SF7">
    <property type="entry name" value="3-DEHYDROQUINATE SYNTHASE, CHLOROPLASTIC"/>
    <property type="match status" value="1"/>
</dbReference>
<evidence type="ECO:0000256" key="14">
    <source>
        <dbReference type="ARBA" id="ARBA00023027"/>
    </source>
</evidence>
<dbReference type="Pfam" id="PF01761">
    <property type="entry name" value="DHQ_synthase"/>
    <property type="match status" value="1"/>
</dbReference>
<dbReference type="EC" id="4.2.3.4" evidence="7 18"/>
<dbReference type="GO" id="GO:0009423">
    <property type="term" value="P:chorismate biosynthetic process"/>
    <property type="evidence" value="ECO:0007669"/>
    <property type="project" value="UniProtKB-UniRule"/>
</dbReference>
<comment type="function">
    <text evidence="3 18">Catalyzes the conversion of 3-deoxy-D-arabino-heptulosonate 7-phosphate (DAHP) to dehydroquinate (DHQ).</text>
</comment>
<feature type="domain" description="3-dehydroquinate synthase N-terminal" evidence="19">
    <location>
        <begin position="68"/>
        <end position="179"/>
    </location>
</feature>
<dbReference type="GO" id="GO:0046872">
    <property type="term" value="F:metal ion binding"/>
    <property type="evidence" value="ECO:0007669"/>
    <property type="project" value="UniProtKB-KW"/>
</dbReference>
<evidence type="ECO:0000313" key="22">
    <source>
        <dbReference type="Proteomes" id="UP001144352"/>
    </source>
</evidence>
<feature type="binding site" evidence="18">
    <location>
        <position position="265"/>
    </location>
    <ligand>
        <name>Zn(2+)</name>
        <dbReference type="ChEBI" id="CHEBI:29105"/>
    </ligand>
</feature>
<evidence type="ECO:0000256" key="1">
    <source>
        <dbReference type="ARBA" id="ARBA00001393"/>
    </source>
</evidence>
<dbReference type="NCBIfam" id="TIGR01357">
    <property type="entry name" value="aroB"/>
    <property type="match status" value="1"/>
</dbReference>
<comment type="subcellular location">
    <subcellularLocation>
        <location evidence="4 18">Cytoplasm</location>
    </subcellularLocation>
</comment>
<comment type="caution">
    <text evidence="21">The sequence shown here is derived from an EMBL/GenBank/DDBJ whole genome shotgun (WGS) entry which is preliminary data.</text>
</comment>
<comment type="catalytic activity">
    <reaction evidence="1 18">
        <text>7-phospho-2-dehydro-3-deoxy-D-arabino-heptonate = 3-dehydroquinate + phosphate</text>
        <dbReference type="Rhea" id="RHEA:21968"/>
        <dbReference type="ChEBI" id="CHEBI:32364"/>
        <dbReference type="ChEBI" id="CHEBI:43474"/>
        <dbReference type="ChEBI" id="CHEBI:58394"/>
        <dbReference type="EC" id="4.2.3.4"/>
    </reaction>
</comment>
<evidence type="ECO:0000256" key="8">
    <source>
        <dbReference type="ARBA" id="ARBA00017684"/>
    </source>
</evidence>
<dbReference type="InterPro" id="IPR016037">
    <property type="entry name" value="DHQ_synth_AroB"/>
</dbReference>
<dbReference type="Gene3D" id="3.40.50.1970">
    <property type="match status" value="1"/>
</dbReference>
<sequence length="360" mass="38072">METLTVGLGDRSYTIRGGSGILPGIGAFCRELGLGRIVAVVTNTTVGPLYYGPVADSLAAAGFSPLRVELPDGEEFKTSATLNAIYDALIDGGLTRDSFIVALGGGVVGDMAGFAAATYLRGIPFVQVPTTLLAQVDSSVGGKTGINHPRGKNLIGAFYQPRAVIIDVETLTTLPEREYLAGMAEVVKYGVVLDPLLFAEVERNIAPILVRDRDVLTRIIMACCAIKASVVEKDERESGLRAVLNYGHTLGHAVETLAGYGTYLHGEAVAIGMVQAAKLAEHRGEATADDTGRLRALLESLKLPVELPVFAAEAYREVLLRDKKARDTGLSFVLNNGIGGFSIVRLRDLSEVLDVCGIGG</sequence>